<protein>
    <submittedName>
        <fullName evidence="2">Uncharacterized protein</fullName>
    </submittedName>
</protein>
<name>A0A1A9UWD2_GLOAU</name>
<accession>A0A1A9UWD2</accession>
<keyword evidence="1" id="KW-1133">Transmembrane helix</keyword>
<dbReference type="EnsemblMetazoa" id="GAUT017940-RA">
    <property type="protein sequence ID" value="GAUT017940-PA"/>
    <property type="gene ID" value="GAUT017940"/>
</dbReference>
<evidence type="ECO:0000256" key="1">
    <source>
        <dbReference type="SAM" id="Phobius"/>
    </source>
</evidence>
<organism evidence="2 3">
    <name type="scientific">Glossina austeni</name>
    <name type="common">Savannah tsetse fly</name>
    <dbReference type="NCBI Taxonomy" id="7395"/>
    <lineage>
        <taxon>Eukaryota</taxon>
        <taxon>Metazoa</taxon>
        <taxon>Ecdysozoa</taxon>
        <taxon>Arthropoda</taxon>
        <taxon>Hexapoda</taxon>
        <taxon>Insecta</taxon>
        <taxon>Pterygota</taxon>
        <taxon>Neoptera</taxon>
        <taxon>Endopterygota</taxon>
        <taxon>Diptera</taxon>
        <taxon>Brachycera</taxon>
        <taxon>Muscomorpha</taxon>
        <taxon>Hippoboscoidea</taxon>
        <taxon>Glossinidae</taxon>
        <taxon>Glossina</taxon>
    </lineage>
</organism>
<evidence type="ECO:0000313" key="3">
    <source>
        <dbReference type="Proteomes" id="UP000078200"/>
    </source>
</evidence>
<evidence type="ECO:0000313" key="2">
    <source>
        <dbReference type="EnsemblMetazoa" id="GAUT017940-PA"/>
    </source>
</evidence>
<keyword evidence="3" id="KW-1185">Reference proteome</keyword>
<reference evidence="2" key="1">
    <citation type="submission" date="2020-05" db="UniProtKB">
        <authorList>
            <consortium name="EnsemblMetazoa"/>
        </authorList>
    </citation>
    <scope>IDENTIFICATION</scope>
    <source>
        <strain evidence="2">TTRI</strain>
    </source>
</reference>
<keyword evidence="1" id="KW-0812">Transmembrane</keyword>
<proteinExistence type="predicted"/>
<sequence length="123" mass="14305">MLKAIRKKEKRNDNKEDFATPSFLRRTATRFSRGCLLIIIFATTTANIAAIDDYCLQNHFCCFTCDAFITAGLRALDWISWRMLVSWLRGSGEQFRFVILIYILSKILNSYKKECTESPILKH</sequence>
<dbReference type="AlphaFoldDB" id="A0A1A9UWD2"/>
<dbReference type="Proteomes" id="UP000078200">
    <property type="component" value="Unassembled WGS sequence"/>
</dbReference>
<keyword evidence="1" id="KW-0472">Membrane</keyword>
<feature type="transmembrane region" description="Helical" evidence="1">
    <location>
        <begin position="34"/>
        <end position="51"/>
    </location>
</feature>
<dbReference type="VEuPathDB" id="VectorBase:GAUT017940"/>